<dbReference type="EMBL" id="JH600070">
    <property type="protein sequence ID" value="EIJ43826.1"/>
    <property type="molecule type" value="Genomic_DNA"/>
</dbReference>
<dbReference type="Proteomes" id="UP000005744">
    <property type="component" value="Unassembled WGS sequence"/>
</dbReference>
<dbReference type="eggNOG" id="ENOG5032TA3">
    <property type="taxonomic scope" value="Bacteria"/>
</dbReference>
<dbReference type="OrthoDB" id="8481263at2"/>
<reference evidence="1 2" key="1">
    <citation type="submission" date="2011-11" db="EMBL/GenBank/DDBJ databases">
        <title>Improved High-Quality Draft sequence of Beggiatoa alba B18lD.</title>
        <authorList>
            <consortium name="US DOE Joint Genome Institute"/>
            <person name="Lucas S."/>
            <person name="Han J."/>
            <person name="Lapidus A."/>
            <person name="Cheng J.-F."/>
            <person name="Goodwin L."/>
            <person name="Pitluck S."/>
            <person name="Peters L."/>
            <person name="Mikhailova N."/>
            <person name="Held B."/>
            <person name="Detter J.C."/>
            <person name="Han C."/>
            <person name="Tapia R."/>
            <person name="Land M."/>
            <person name="Hauser L."/>
            <person name="Kyrpides N."/>
            <person name="Ivanova N."/>
            <person name="Pagani I."/>
            <person name="Samuel K."/>
            <person name="Teske A."/>
            <person name="Mueller J."/>
            <person name="Woyke T."/>
        </authorList>
    </citation>
    <scope>NUCLEOTIDE SEQUENCE [LARGE SCALE GENOMIC DNA]</scope>
    <source>
        <strain evidence="1 2">B18LD</strain>
    </source>
</reference>
<evidence type="ECO:0000313" key="2">
    <source>
        <dbReference type="Proteomes" id="UP000005744"/>
    </source>
</evidence>
<accession>I3CJN3</accession>
<keyword evidence="2" id="KW-1185">Reference proteome</keyword>
<proteinExistence type="predicted"/>
<name>I3CJN3_9GAMM</name>
<dbReference type="STRING" id="395493.BegalDRAFT_2998"/>
<dbReference type="AlphaFoldDB" id="I3CJN3"/>
<dbReference type="RefSeq" id="WP_002691351.1">
    <property type="nucleotide sequence ID" value="NZ_JH600070.1"/>
</dbReference>
<protein>
    <recommendedName>
        <fullName evidence="3">Crp/Fnr family transcriptional regulator</fullName>
    </recommendedName>
</protein>
<dbReference type="HOGENOM" id="CLU_138601_0_0_6"/>
<sequence>MSHAVAQRLNDILKQLPETEQNTLLAFAEFLHVRSRVERPLTVPQPEKIEPPAQGESVVAAIKRLSRSYYMLDKTKMLGQTAELMTQHLMYGRTAEEVIQSIEALFVQHYQSFVEHYNK</sequence>
<organism evidence="1 2">
    <name type="scientific">Beggiatoa alba B18LD</name>
    <dbReference type="NCBI Taxonomy" id="395493"/>
    <lineage>
        <taxon>Bacteria</taxon>
        <taxon>Pseudomonadati</taxon>
        <taxon>Pseudomonadota</taxon>
        <taxon>Gammaproteobacteria</taxon>
        <taxon>Thiotrichales</taxon>
        <taxon>Thiotrichaceae</taxon>
        <taxon>Beggiatoa</taxon>
    </lineage>
</organism>
<evidence type="ECO:0000313" key="1">
    <source>
        <dbReference type="EMBL" id="EIJ43826.1"/>
    </source>
</evidence>
<evidence type="ECO:0008006" key="3">
    <source>
        <dbReference type="Google" id="ProtNLM"/>
    </source>
</evidence>
<gene>
    <name evidence="1" type="ORF">BegalDRAFT_2998</name>
</gene>